<feature type="signal peptide" evidence="1">
    <location>
        <begin position="1"/>
        <end position="17"/>
    </location>
</feature>
<sequence length="162" mass="18385">MLVIFALILATTICVYAANFAEDADATCKCFNHILCEMEKYTLALEIVGEEDEFVFDKFISLVIEISELYGVYLDKKQLQNPSGWIERVPQVCQFSQGIKDEICAEWLKGWTNAVSKVCAEKPEHCDGMCRPGEKSYEITSKHFATGDCKTLGENPFLHNRR</sequence>
<feature type="chain" id="PRO_5001829380" evidence="1">
    <location>
        <begin position="18"/>
        <end position="162"/>
    </location>
</feature>
<evidence type="ECO:0000313" key="3">
    <source>
        <dbReference type="Proteomes" id="UP000054359"/>
    </source>
</evidence>
<proteinExistence type="predicted"/>
<organism evidence="2 3">
    <name type="scientific">Stegodyphus mimosarum</name>
    <name type="common">African social velvet spider</name>
    <dbReference type="NCBI Taxonomy" id="407821"/>
    <lineage>
        <taxon>Eukaryota</taxon>
        <taxon>Metazoa</taxon>
        <taxon>Ecdysozoa</taxon>
        <taxon>Arthropoda</taxon>
        <taxon>Chelicerata</taxon>
        <taxon>Arachnida</taxon>
        <taxon>Araneae</taxon>
        <taxon>Araneomorphae</taxon>
        <taxon>Entelegynae</taxon>
        <taxon>Eresoidea</taxon>
        <taxon>Eresidae</taxon>
        <taxon>Stegodyphus</taxon>
    </lineage>
</organism>
<evidence type="ECO:0000256" key="1">
    <source>
        <dbReference type="SAM" id="SignalP"/>
    </source>
</evidence>
<gene>
    <name evidence="2" type="ORF">X975_16280</name>
</gene>
<dbReference type="EMBL" id="KK113396">
    <property type="protein sequence ID" value="KFM60117.1"/>
    <property type="molecule type" value="Genomic_DNA"/>
</dbReference>
<evidence type="ECO:0000313" key="2">
    <source>
        <dbReference type="EMBL" id="KFM60117.1"/>
    </source>
</evidence>
<keyword evidence="3" id="KW-1185">Reference proteome</keyword>
<dbReference type="Proteomes" id="UP000054359">
    <property type="component" value="Unassembled WGS sequence"/>
</dbReference>
<dbReference type="AlphaFoldDB" id="A0A087T4S8"/>
<feature type="non-terminal residue" evidence="2">
    <location>
        <position position="162"/>
    </location>
</feature>
<accession>A0A087T4S8</accession>
<reference evidence="2 3" key="1">
    <citation type="submission" date="2013-11" db="EMBL/GenBank/DDBJ databases">
        <title>Genome sequencing of Stegodyphus mimosarum.</title>
        <authorList>
            <person name="Bechsgaard J."/>
        </authorList>
    </citation>
    <scope>NUCLEOTIDE SEQUENCE [LARGE SCALE GENOMIC DNA]</scope>
</reference>
<keyword evidence="1" id="KW-0732">Signal</keyword>
<protein>
    <submittedName>
        <fullName evidence="2">Uncharacterized protein</fullName>
    </submittedName>
</protein>
<name>A0A087T4S8_STEMI</name>
<dbReference type="OrthoDB" id="10290135at2759"/>